<evidence type="ECO:0000313" key="12">
    <source>
        <dbReference type="EMBL" id="KAF1951581.1"/>
    </source>
</evidence>
<dbReference type="PROSITE" id="PS00606">
    <property type="entry name" value="KS3_1"/>
    <property type="match status" value="1"/>
</dbReference>
<evidence type="ECO:0000259" key="10">
    <source>
        <dbReference type="PROSITE" id="PS52004"/>
    </source>
</evidence>
<dbReference type="InterPro" id="IPR049552">
    <property type="entry name" value="PKS_DH_N"/>
</dbReference>
<dbReference type="InterPro" id="IPR013968">
    <property type="entry name" value="PKS_KR"/>
</dbReference>
<dbReference type="PANTHER" id="PTHR43775">
    <property type="entry name" value="FATTY ACID SYNTHASE"/>
    <property type="match status" value="1"/>
</dbReference>
<keyword evidence="5" id="KW-0560">Oxidoreductase</keyword>
<evidence type="ECO:0000259" key="9">
    <source>
        <dbReference type="PROSITE" id="PS50075"/>
    </source>
</evidence>
<dbReference type="Pfam" id="PF02801">
    <property type="entry name" value="Ketoacyl-synt_C"/>
    <property type="match status" value="1"/>
</dbReference>
<keyword evidence="1" id="KW-0596">Phosphopantetheine</keyword>
<keyword evidence="2" id="KW-0597">Phosphoprotein</keyword>
<dbReference type="Gene3D" id="3.40.366.10">
    <property type="entry name" value="Malonyl-Coenzyme A Acyl Carrier Protein, domain 2"/>
    <property type="match status" value="1"/>
</dbReference>
<dbReference type="Pfam" id="PF13602">
    <property type="entry name" value="ADH_zinc_N_2"/>
    <property type="match status" value="1"/>
</dbReference>
<dbReference type="InterPro" id="IPR020841">
    <property type="entry name" value="PKS_Beta-ketoAc_synthase_dom"/>
</dbReference>
<dbReference type="InterPro" id="IPR018201">
    <property type="entry name" value="Ketoacyl_synth_AS"/>
</dbReference>
<dbReference type="SUPFAM" id="SSF52151">
    <property type="entry name" value="FabD/lysophospholipase-like"/>
    <property type="match status" value="1"/>
</dbReference>
<dbReference type="Pfam" id="PF00698">
    <property type="entry name" value="Acyl_transf_1"/>
    <property type="match status" value="1"/>
</dbReference>
<feature type="active site" description="Proton donor; for dehydratase activity" evidence="8">
    <location>
        <position position="1205"/>
    </location>
</feature>
<dbReference type="Gene3D" id="3.90.180.10">
    <property type="entry name" value="Medium-chain alcohol dehydrogenases, catalytic domain"/>
    <property type="match status" value="1"/>
</dbReference>
<dbReference type="Gene3D" id="1.10.1200.10">
    <property type="entry name" value="ACP-like"/>
    <property type="match status" value="1"/>
</dbReference>
<dbReference type="Pfam" id="PF00109">
    <property type="entry name" value="ketoacyl-synt"/>
    <property type="match status" value="1"/>
</dbReference>
<dbReference type="PROSITE" id="PS52019">
    <property type="entry name" value="PKS_MFAS_DH"/>
    <property type="match status" value="1"/>
</dbReference>
<dbReference type="Gene3D" id="3.40.47.10">
    <property type="match status" value="1"/>
</dbReference>
<dbReference type="InterPro" id="IPR006162">
    <property type="entry name" value="Ppantetheine_attach_site"/>
</dbReference>
<name>A0A6A5TG73_9PLEO</name>
<dbReference type="PROSITE" id="PS52004">
    <property type="entry name" value="KS3_2"/>
    <property type="match status" value="1"/>
</dbReference>
<dbReference type="InterPro" id="IPR057326">
    <property type="entry name" value="KR_dom"/>
</dbReference>
<dbReference type="InterPro" id="IPR009081">
    <property type="entry name" value="PP-bd_ACP"/>
</dbReference>
<dbReference type="InterPro" id="IPR013154">
    <property type="entry name" value="ADH-like_N"/>
</dbReference>
<dbReference type="InterPro" id="IPR029063">
    <property type="entry name" value="SAM-dependent_MTases_sf"/>
</dbReference>
<dbReference type="OrthoDB" id="329835at2759"/>
<dbReference type="InterPro" id="IPR016035">
    <property type="entry name" value="Acyl_Trfase/lysoPLipase"/>
</dbReference>
<dbReference type="InterPro" id="IPR049551">
    <property type="entry name" value="PKS_DH_C"/>
</dbReference>
<dbReference type="Pfam" id="PF14765">
    <property type="entry name" value="PS-DH"/>
    <property type="match status" value="1"/>
</dbReference>
<dbReference type="SMART" id="SM00822">
    <property type="entry name" value="PKS_KR"/>
    <property type="match status" value="1"/>
</dbReference>
<evidence type="ECO:0000256" key="2">
    <source>
        <dbReference type="ARBA" id="ARBA00022553"/>
    </source>
</evidence>
<evidence type="ECO:0000256" key="6">
    <source>
        <dbReference type="ARBA" id="ARBA00023268"/>
    </source>
</evidence>
<dbReference type="FunFam" id="3.40.50.720:FF:000209">
    <property type="entry name" value="Polyketide synthase Pks12"/>
    <property type="match status" value="1"/>
</dbReference>
<reference evidence="12" key="1">
    <citation type="journal article" date="2020" name="Stud. Mycol.">
        <title>101 Dothideomycetes genomes: a test case for predicting lifestyles and emergence of pathogens.</title>
        <authorList>
            <person name="Haridas S."/>
            <person name="Albert R."/>
            <person name="Binder M."/>
            <person name="Bloem J."/>
            <person name="Labutti K."/>
            <person name="Salamov A."/>
            <person name="Andreopoulos B."/>
            <person name="Baker S."/>
            <person name="Barry K."/>
            <person name="Bills G."/>
            <person name="Bluhm B."/>
            <person name="Cannon C."/>
            <person name="Castanera R."/>
            <person name="Culley D."/>
            <person name="Daum C."/>
            <person name="Ezra D."/>
            <person name="Gonzalez J."/>
            <person name="Henrissat B."/>
            <person name="Kuo A."/>
            <person name="Liang C."/>
            <person name="Lipzen A."/>
            <person name="Lutzoni F."/>
            <person name="Magnuson J."/>
            <person name="Mondo S."/>
            <person name="Nolan M."/>
            <person name="Ohm R."/>
            <person name="Pangilinan J."/>
            <person name="Park H.-J."/>
            <person name="Ramirez L."/>
            <person name="Alfaro M."/>
            <person name="Sun H."/>
            <person name="Tritt A."/>
            <person name="Yoshinaga Y."/>
            <person name="Zwiers L.-H."/>
            <person name="Turgeon B."/>
            <person name="Goodwin S."/>
            <person name="Spatafora J."/>
            <person name="Crous P."/>
            <person name="Grigoriev I."/>
        </authorList>
    </citation>
    <scope>NUCLEOTIDE SEQUENCE</scope>
    <source>
        <strain evidence="12">CBS 675.92</strain>
    </source>
</reference>
<keyword evidence="4" id="KW-0521">NADP</keyword>
<protein>
    <submittedName>
        <fullName evidence="12">Ketoacyl-synt-domain-containing protein</fullName>
    </submittedName>
</protein>
<feature type="region of interest" description="N-terminal hotdog fold" evidence="8">
    <location>
        <begin position="980"/>
        <end position="1110"/>
    </location>
</feature>
<dbReference type="Pfam" id="PF21089">
    <property type="entry name" value="PKS_DH_N"/>
    <property type="match status" value="1"/>
</dbReference>
<feature type="domain" description="Carrier" evidence="9">
    <location>
        <begin position="2316"/>
        <end position="2393"/>
    </location>
</feature>
<dbReference type="InterPro" id="IPR020806">
    <property type="entry name" value="PKS_PP-bd"/>
</dbReference>
<dbReference type="SMART" id="SM00829">
    <property type="entry name" value="PKS_ER"/>
    <property type="match status" value="1"/>
</dbReference>
<dbReference type="PROSITE" id="PS50075">
    <property type="entry name" value="CARRIER"/>
    <property type="match status" value="1"/>
</dbReference>
<dbReference type="Pfam" id="PF23114">
    <property type="entry name" value="NAD-bd_HRPKS_sdrA"/>
    <property type="match status" value="1"/>
</dbReference>
<feature type="domain" description="PKS/mFAS DH" evidence="11">
    <location>
        <begin position="980"/>
        <end position="1295"/>
    </location>
</feature>
<dbReference type="Gene3D" id="3.30.70.250">
    <property type="entry name" value="Malonyl-CoA ACP transacylase, ACP-binding"/>
    <property type="match status" value="1"/>
</dbReference>
<evidence type="ECO:0000256" key="5">
    <source>
        <dbReference type="ARBA" id="ARBA00023002"/>
    </source>
</evidence>
<dbReference type="PANTHER" id="PTHR43775:SF29">
    <property type="entry name" value="ASPERFURANONE POLYKETIDE SYNTHASE AFOG-RELATED"/>
    <property type="match status" value="1"/>
</dbReference>
<dbReference type="Pfam" id="PF08240">
    <property type="entry name" value="ADH_N"/>
    <property type="match status" value="1"/>
</dbReference>
<evidence type="ECO:0000256" key="1">
    <source>
        <dbReference type="ARBA" id="ARBA00022450"/>
    </source>
</evidence>
<dbReference type="InterPro" id="IPR056501">
    <property type="entry name" value="NAD-bd_HRPKS_sdrA"/>
</dbReference>
<dbReference type="InterPro" id="IPR011032">
    <property type="entry name" value="GroES-like_sf"/>
</dbReference>
<dbReference type="InterPro" id="IPR014031">
    <property type="entry name" value="Ketoacyl_synth_C"/>
</dbReference>
<feature type="domain" description="Ketosynthase family 3 (KS3)" evidence="10">
    <location>
        <begin position="1"/>
        <end position="426"/>
    </location>
</feature>
<dbReference type="InterPro" id="IPR016039">
    <property type="entry name" value="Thiolase-like"/>
</dbReference>
<keyword evidence="6" id="KW-0511">Multifunctional enzyme</keyword>
<dbReference type="CDD" id="cd05195">
    <property type="entry name" value="enoyl_red"/>
    <property type="match status" value="1"/>
</dbReference>
<dbReference type="GO" id="GO:0030639">
    <property type="term" value="P:polyketide biosynthetic process"/>
    <property type="evidence" value="ECO:0007669"/>
    <property type="project" value="UniProtKB-ARBA"/>
</dbReference>
<dbReference type="Gene3D" id="3.40.50.720">
    <property type="entry name" value="NAD(P)-binding Rossmann-like Domain"/>
    <property type="match status" value="2"/>
</dbReference>
<dbReference type="Proteomes" id="UP000800035">
    <property type="component" value="Unassembled WGS sequence"/>
</dbReference>
<dbReference type="Gene3D" id="3.40.50.150">
    <property type="entry name" value="Vaccinia Virus protein VP39"/>
    <property type="match status" value="1"/>
</dbReference>
<dbReference type="SMART" id="SM00823">
    <property type="entry name" value="PKS_PP"/>
    <property type="match status" value="1"/>
</dbReference>
<accession>A0A6A5TG73</accession>
<dbReference type="InterPro" id="IPR014030">
    <property type="entry name" value="Ketoacyl_synth_N"/>
</dbReference>
<proteinExistence type="predicted"/>
<dbReference type="GO" id="GO:0006633">
    <property type="term" value="P:fatty acid biosynthetic process"/>
    <property type="evidence" value="ECO:0007669"/>
    <property type="project" value="InterPro"/>
</dbReference>
<dbReference type="CDD" id="cd05274">
    <property type="entry name" value="KR_FAS_SDR_x"/>
    <property type="match status" value="1"/>
</dbReference>
<organism evidence="12 13">
    <name type="scientific">Byssothecium circinans</name>
    <dbReference type="NCBI Taxonomy" id="147558"/>
    <lineage>
        <taxon>Eukaryota</taxon>
        <taxon>Fungi</taxon>
        <taxon>Dikarya</taxon>
        <taxon>Ascomycota</taxon>
        <taxon>Pezizomycotina</taxon>
        <taxon>Dothideomycetes</taxon>
        <taxon>Pleosporomycetidae</taxon>
        <taxon>Pleosporales</taxon>
        <taxon>Massarineae</taxon>
        <taxon>Massarinaceae</taxon>
        <taxon>Byssothecium</taxon>
    </lineage>
</organism>
<dbReference type="GO" id="GO:0004315">
    <property type="term" value="F:3-oxoacyl-[acyl-carrier-protein] synthase activity"/>
    <property type="evidence" value="ECO:0007669"/>
    <property type="project" value="InterPro"/>
</dbReference>
<evidence type="ECO:0000256" key="3">
    <source>
        <dbReference type="ARBA" id="ARBA00022679"/>
    </source>
</evidence>
<dbReference type="SUPFAM" id="SSF50129">
    <property type="entry name" value="GroES-like"/>
    <property type="match status" value="1"/>
</dbReference>
<feature type="region of interest" description="C-terminal hotdog fold" evidence="8">
    <location>
        <begin position="1139"/>
        <end position="1295"/>
    </location>
</feature>
<dbReference type="GO" id="GO:0031177">
    <property type="term" value="F:phosphopantetheine binding"/>
    <property type="evidence" value="ECO:0007669"/>
    <property type="project" value="InterPro"/>
</dbReference>
<gene>
    <name evidence="12" type="ORF">CC80DRAFT_495978</name>
</gene>
<dbReference type="SUPFAM" id="SSF47336">
    <property type="entry name" value="ACP-like"/>
    <property type="match status" value="1"/>
</dbReference>
<dbReference type="InterPro" id="IPR020843">
    <property type="entry name" value="ER"/>
</dbReference>
<evidence type="ECO:0000256" key="7">
    <source>
        <dbReference type="ARBA" id="ARBA00023315"/>
    </source>
</evidence>
<feature type="active site" description="Proton acceptor; for dehydratase activity" evidence="8">
    <location>
        <position position="1012"/>
    </location>
</feature>
<dbReference type="SUPFAM" id="SSF53901">
    <property type="entry name" value="Thiolase-like"/>
    <property type="match status" value="1"/>
</dbReference>
<dbReference type="InterPro" id="IPR036291">
    <property type="entry name" value="NAD(P)-bd_dom_sf"/>
</dbReference>
<evidence type="ECO:0000256" key="4">
    <source>
        <dbReference type="ARBA" id="ARBA00022857"/>
    </source>
</evidence>
<dbReference type="InterPro" id="IPR016036">
    <property type="entry name" value="Malonyl_transacylase_ACP-bd"/>
</dbReference>
<sequence>MEPIAIVGLALKFPGDGDSEDGLWQVLMEQKCTMSEWPADRLNIDAFYSASRKEKSSIAGRGVHFLKDDPIQFDAPFFSITATEAASLDPQQRGMLETTYRALENAGVPMEALRGSSTGVYTGSMCDDYKLVLSQDLERSPKYSANGASLSMLANRISWFFDLTGPSINLDSACSSSLMALDFACQGLRGGDTSMALVGGANLLLALDSSISMSRMGFTSPDSRCFSFDDRANGYARSEGFGVVVLKRLSDAVRNNDTIRAVIRSTGSNQDGRTPGITQPSKENQAKLIRATYEKAGLDPGATRYFEAHGTGTPVGDPIEAAAIGSVFHSYRSPSNPLYIGALKSNFGHLEGASGIAGIIKTVLVLEKGIIPPNTNFKNVNPKIRADLLNLTFPTKGIPWPSDGLRRASVNSFGFGGSNAHAVLDDACSVLKARGLEGHHSTSVPILTRLETNGPDGSDTVQETHSVNEANGANGNRHSHHMNSDGDGNINWYGNGIGNASTATSKLLMWTAADKEAVTRIVSDYASYHSKYLSSVSKEADYLHHLAYTLSLRRTQHAWRAFAVVSSSDQLPDLSQLITAPVRMAREGGIIFAFTGQGAQYAGMGKELMQWPVFNKTLTEFDNVLGGLSCEWSVFEILDDAAKIGEPEYSQPLCSAIQIALVELLRSFGIVPAAVVGHSSGEIAAAYTVGAISLASAVRISYYRGLGASRLCRSTFGYRGSMLAVGLSENEIQPYLSAYSRLSVACINSPLNVTIAGDKEQIVALQADLESDSVFCRELKTGVAYHSVQMEDAAEEYRASIQGLEPGHSPSPSVSMVSSVTGDVVASAALLRDPNYWVRNMVSPVRFSEALSKLASRPKTRRKLGQKSHLDFQDIVEVGPHAALQRPIEEVLKSAKRQMRYTTALSRFQPASHQVLTLAGRLFCSGYSISLENVNNIDVTQPQKNRHLVHLPLYNFSRTHRHWEESKLSESLRLRQHFPRTLLGAPVPDWNPLEAKWRRYLSHKDHSWLLDHKIDGSAVLPATGMVSIALEAAHQTANPEQVITGYWIKEANFYNAIVIPADEEDFAEIETFLRPSATGSALSEVRICVRSGDQWTDACRVSVQVEYRSSRPENADANEAALRSKSTQERHTQVASQCSKVVDRETLYKTYDKMGLQYGPTFRNLTNATWNGSNAAVADVRLLPRRAASVENEADTFLVHPGTLDAIVHLSFVPLTQGGTQVFKTAMPTRICDAWLANVDSRNVGTDTFWRATVTASCNGFKKIEGRFTVLDQDNNVVVSIGRMESSTVVRDDEETAVANRLCFGLDLQPDFDMLEPAQVASLDVQNFMKLMSHKNPALRILEINVGRGEVTTAALAGVSQMRSEDMRPFARYLATEKNKEALERARESFDKAIDANLVKFSVLDFSKDPVDQGVKAGSFDIVLYSGPSLAGESTEREIANARKLLAVDGLLVEVREEQRIAVSKGSRETAPTRHDKILILVQNNVEMRNVAMRLQSMLIKSGCPSCEVVSLDTLHSRQDLDDRSFICLEEAGKSLLSELDEASFNTLKFMLSQGKGMLWVTQAAKNSSSWPDTQMIAGLARVLRSENPARLFVTLSLEDEQMDTESIVRHIVQVSAKCDSSIFSPNTSEVEYVLQDGKMHTRRVVESTDLDQYIHEQTNAQLKRRTIKEAGPLALGVGTPGVLDSLRFVSDKRSAHPLGPSEVELEVRAVGLNFKDLLTALGKVEDDRFGVECSGVVLRVGTQCPANLQPGDRVFALNIGCMKTHIRCHADTVFKIPDDMSFEYAAAFPAVGVTAYYGLIEMARLEKGESVLIHAGAGGTGQFCIQIAQAVGAEVYATVSSESKRELLRTRYGLSDDHIFYSRNTSFAEATKRATNGRGVDVLVNSLGGDSLVASWETMAPFGRFVELGKADIIANNSLPMQSFAKNVSFIAVNIDFAVDHKPQLIKRMTTSLMEMMSEKGLTVPHPLQAYSFSKAEDAFRHMQSGKSTGKIVLTCQPADVVQTYMPTPSTWTFPQDATYLIAGGLGGLGRSAARWMADKGAKNLILLSRSGPSSTPAQKLVKELWDMGVRVEAYECDVSNASALRQVLDFCSVIMPPIKGCIQGTMVLRDALFENMTFSEWTASLASKRLASWNLHTLLPSGLSFFIFLSSLSGVAGTVGQGNYAAGNVFQDALAEYRNRQGEAAVSLDLGVMGGVGVIAEKDEYAQHRSGLGGMLQVVEERDFHAILDYYCQSGSGSMEKKGQGQSLFGLPTARHRAKASAHGDGFDLLSQPMFSLLGHLDTDEASAHASNSSDSSDAPNYAHLFATAASPAAASSIVTLSLTHKVSRAISIPAPDIDTSKPLYSYGVDSLVAVELRNWLAREFGANIAVFRLMGARDLESVGGMVVEAVDWEKKYNKSERSGE</sequence>
<dbReference type="InterPro" id="IPR014043">
    <property type="entry name" value="Acyl_transferase_dom"/>
</dbReference>
<dbReference type="Pfam" id="PF23297">
    <property type="entry name" value="ACP_SdgA_C"/>
    <property type="match status" value="1"/>
</dbReference>
<dbReference type="SMART" id="SM00826">
    <property type="entry name" value="PKS_DH"/>
    <property type="match status" value="1"/>
</dbReference>
<dbReference type="InterPro" id="IPR001227">
    <property type="entry name" value="Ac_transferase_dom_sf"/>
</dbReference>
<dbReference type="SUPFAM" id="SSF55048">
    <property type="entry name" value="Probable ACP-binding domain of malonyl-CoA ACP transacylase"/>
    <property type="match status" value="1"/>
</dbReference>
<keyword evidence="3" id="KW-0808">Transferase</keyword>
<keyword evidence="13" id="KW-1185">Reference proteome</keyword>
<dbReference type="InterPro" id="IPR042104">
    <property type="entry name" value="PKS_dehydratase_sf"/>
</dbReference>
<evidence type="ECO:0000259" key="11">
    <source>
        <dbReference type="PROSITE" id="PS52019"/>
    </source>
</evidence>
<evidence type="ECO:0000256" key="8">
    <source>
        <dbReference type="PROSITE-ProRule" id="PRU01363"/>
    </source>
</evidence>
<dbReference type="SUPFAM" id="SSF53335">
    <property type="entry name" value="S-adenosyl-L-methionine-dependent methyltransferases"/>
    <property type="match status" value="1"/>
</dbReference>
<dbReference type="EMBL" id="ML977016">
    <property type="protein sequence ID" value="KAF1951581.1"/>
    <property type="molecule type" value="Genomic_DNA"/>
</dbReference>
<dbReference type="Pfam" id="PF08659">
    <property type="entry name" value="KR"/>
    <property type="match status" value="1"/>
</dbReference>
<dbReference type="SMART" id="SM00827">
    <property type="entry name" value="PKS_AT"/>
    <property type="match status" value="1"/>
</dbReference>
<dbReference type="CDD" id="cd00833">
    <property type="entry name" value="PKS"/>
    <property type="match status" value="1"/>
</dbReference>
<dbReference type="Gene3D" id="3.10.129.110">
    <property type="entry name" value="Polyketide synthase dehydratase"/>
    <property type="match status" value="1"/>
</dbReference>
<evidence type="ECO:0000313" key="13">
    <source>
        <dbReference type="Proteomes" id="UP000800035"/>
    </source>
</evidence>
<keyword evidence="7" id="KW-0012">Acyltransferase</keyword>
<dbReference type="GO" id="GO:0004312">
    <property type="term" value="F:fatty acid synthase activity"/>
    <property type="evidence" value="ECO:0007669"/>
    <property type="project" value="TreeGrafter"/>
</dbReference>
<dbReference type="SUPFAM" id="SSF51735">
    <property type="entry name" value="NAD(P)-binding Rossmann-fold domains"/>
    <property type="match status" value="2"/>
</dbReference>
<dbReference type="InterPro" id="IPR049900">
    <property type="entry name" value="PKS_mFAS_DH"/>
</dbReference>
<dbReference type="PROSITE" id="PS00012">
    <property type="entry name" value="PHOSPHOPANTETHEINE"/>
    <property type="match status" value="1"/>
</dbReference>
<dbReference type="InterPro" id="IPR050091">
    <property type="entry name" value="PKS_NRPS_Biosynth_Enz"/>
</dbReference>
<dbReference type="GO" id="GO:1901336">
    <property type="term" value="P:lactone biosynthetic process"/>
    <property type="evidence" value="ECO:0007669"/>
    <property type="project" value="UniProtKB-ARBA"/>
</dbReference>
<dbReference type="InterPro" id="IPR020807">
    <property type="entry name" value="PKS_DH"/>
</dbReference>
<dbReference type="InterPro" id="IPR036736">
    <property type="entry name" value="ACP-like_sf"/>
</dbReference>
<dbReference type="SMART" id="SM00825">
    <property type="entry name" value="PKS_KS"/>
    <property type="match status" value="1"/>
</dbReference>
<dbReference type="GO" id="GO:0016491">
    <property type="term" value="F:oxidoreductase activity"/>
    <property type="evidence" value="ECO:0007669"/>
    <property type="project" value="UniProtKB-KW"/>
</dbReference>
<dbReference type="Pfam" id="PF16197">
    <property type="entry name" value="KAsynt_C_assoc"/>
    <property type="match status" value="1"/>
</dbReference>
<dbReference type="InterPro" id="IPR032821">
    <property type="entry name" value="PKS_assoc"/>
</dbReference>